<reference evidence="2" key="1">
    <citation type="submission" date="2021-06" db="EMBL/GenBank/DDBJ databases">
        <authorList>
            <person name="Kallberg Y."/>
            <person name="Tangrot J."/>
            <person name="Rosling A."/>
        </authorList>
    </citation>
    <scope>NUCLEOTIDE SEQUENCE</scope>
    <source>
        <strain evidence="2">MT106</strain>
    </source>
</reference>
<comment type="caution">
    <text evidence="2">The sequence shown here is derived from an EMBL/GenBank/DDBJ whole genome shotgun (WGS) entry which is preliminary data.</text>
</comment>
<feature type="region of interest" description="Disordered" evidence="1">
    <location>
        <begin position="1"/>
        <end position="60"/>
    </location>
</feature>
<name>A0A9N9CP06_9GLOM</name>
<keyword evidence="3" id="KW-1185">Reference proteome</keyword>
<proteinExistence type="predicted"/>
<organism evidence="2 3">
    <name type="scientific">Ambispora gerdemannii</name>
    <dbReference type="NCBI Taxonomy" id="144530"/>
    <lineage>
        <taxon>Eukaryota</taxon>
        <taxon>Fungi</taxon>
        <taxon>Fungi incertae sedis</taxon>
        <taxon>Mucoromycota</taxon>
        <taxon>Glomeromycotina</taxon>
        <taxon>Glomeromycetes</taxon>
        <taxon>Archaeosporales</taxon>
        <taxon>Ambisporaceae</taxon>
        <taxon>Ambispora</taxon>
    </lineage>
</organism>
<feature type="compositionally biased region" description="Basic and acidic residues" evidence="1">
    <location>
        <begin position="51"/>
        <end position="60"/>
    </location>
</feature>
<feature type="compositionally biased region" description="Basic and acidic residues" evidence="1">
    <location>
        <begin position="1"/>
        <end position="19"/>
    </location>
</feature>
<dbReference type="EMBL" id="CAJVPL010002388">
    <property type="protein sequence ID" value="CAG8608937.1"/>
    <property type="molecule type" value="Genomic_DNA"/>
</dbReference>
<accession>A0A9N9CP06</accession>
<dbReference type="Proteomes" id="UP000789831">
    <property type="component" value="Unassembled WGS sequence"/>
</dbReference>
<dbReference type="AlphaFoldDB" id="A0A9N9CP06"/>
<evidence type="ECO:0000256" key="1">
    <source>
        <dbReference type="SAM" id="MobiDB-lite"/>
    </source>
</evidence>
<protein>
    <submittedName>
        <fullName evidence="2">4524_t:CDS:1</fullName>
    </submittedName>
</protein>
<gene>
    <name evidence="2" type="ORF">AGERDE_LOCUS9492</name>
</gene>
<evidence type="ECO:0000313" key="3">
    <source>
        <dbReference type="Proteomes" id="UP000789831"/>
    </source>
</evidence>
<evidence type="ECO:0000313" key="2">
    <source>
        <dbReference type="EMBL" id="CAG8608937.1"/>
    </source>
</evidence>
<sequence>MNHARKGAEVSKDQPETRQESLTILAEHDNQTNLSSKKRKLDNENVQSKITDFHESTKAY</sequence>